<dbReference type="InterPro" id="IPR006274">
    <property type="entry name" value="CarbamoylP_synth_ssu"/>
</dbReference>
<evidence type="ECO:0000256" key="8">
    <source>
        <dbReference type="ARBA" id="ARBA00044340"/>
    </source>
</evidence>
<evidence type="ECO:0000313" key="11">
    <source>
        <dbReference type="EMBL" id="MBI3015524.1"/>
    </source>
</evidence>
<dbReference type="InterPro" id="IPR050472">
    <property type="entry name" value="Anth_synth/Amidotransfase"/>
</dbReference>
<evidence type="ECO:0000256" key="9">
    <source>
        <dbReference type="ARBA" id="ARBA00048816"/>
    </source>
</evidence>
<evidence type="ECO:0000259" key="10">
    <source>
        <dbReference type="SMART" id="SM01097"/>
    </source>
</evidence>
<comment type="catalytic activity">
    <reaction evidence="9">
        <text>hydrogencarbonate + L-glutamine + 2 ATP + H2O = carbamoyl phosphate + L-glutamate + 2 ADP + phosphate + 2 H(+)</text>
        <dbReference type="Rhea" id="RHEA:18633"/>
        <dbReference type="ChEBI" id="CHEBI:15377"/>
        <dbReference type="ChEBI" id="CHEBI:15378"/>
        <dbReference type="ChEBI" id="CHEBI:17544"/>
        <dbReference type="ChEBI" id="CHEBI:29985"/>
        <dbReference type="ChEBI" id="CHEBI:30616"/>
        <dbReference type="ChEBI" id="CHEBI:43474"/>
        <dbReference type="ChEBI" id="CHEBI:58228"/>
        <dbReference type="ChEBI" id="CHEBI:58359"/>
        <dbReference type="ChEBI" id="CHEBI:456216"/>
        <dbReference type="EC" id="6.3.5.5"/>
    </reaction>
</comment>
<dbReference type="InterPro" id="IPR029062">
    <property type="entry name" value="Class_I_gatase-like"/>
</dbReference>
<evidence type="ECO:0000256" key="5">
    <source>
        <dbReference type="ARBA" id="ARBA00022741"/>
    </source>
</evidence>
<dbReference type="Pfam" id="PF00117">
    <property type="entry name" value="GATase"/>
    <property type="match status" value="1"/>
</dbReference>
<dbReference type="Proteomes" id="UP000741360">
    <property type="component" value="Unassembled WGS sequence"/>
</dbReference>
<keyword evidence="6" id="KW-0067">ATP-binding</keyword>
<dbReference type="InterPro" id="IPR035686">
    <property type="entry name" value="CPSase_GATase1"/>
</dbReference>
<dbReference type="SMART" id="SM01097">
    <property type="entry name" value="CPSase_sm_chain"/>
    <property type="match status" value="1"/>
</dbReference>
<keyword evidence="4 11" id="KW-0436">Ligase</keyword>
<keyword evidence="5" id="KW-0547">Nucleotide-binding</keyword>
<dbReference type="PRINTS" id="PR00096">
    <property type="entry name" value="GATASE"/>
</dbReference>
<dbReference type="AlphaFoldDB" id="A0A932GQY2"/>
<evidence type="ECO:0000256" key="2">
    <source>
        <dbReference type="ARBA" id="ARBA00007800"/>
    </source>
</evidence>
<dbReference type="GO" id="GO:0006541">
    <property type="term" value="P:glutamine metabolic process"/>
    <property type="evidence" value="ECO:0007669"/>
    <property type="project" value="InterPro"/>
</dbReference>
<dbReference type="Gene3D" id="3.40.50.880">
    <property type="match status" value="1"/>
</dbReference>
<evidence type="ECO:0000256" key="1">
    <source>
        <dbReference type="ARBA" id="ARBA00005077"/>
    </source>
</evidence>
<dbReference type="EC" id="6.3.5.5" evidence="3"/>
<evidence type="ECO:0000313" key="12">
    <source>
        <dbReference type="Proteomes" id="UP000741360"/>
    </source>
</evidence>
<comment type="similarity">
    <text evidence="2">Belongs to the CarA family.</text>
</comment>
<name>A0A932GQY2_UNCTE</name>
<evidence type="ECO:0000256" key="7">
    <source>
        <dbReference type="ARBA" id="ARBA00022962"/>
    </source>
</evidence>
<dbReference type="GO" id="GO:0004088">
    <property type="term" value="F:carbamoyl-phosphate synthase (glutamine-hydrolyzing) activity"/>
    <property type="evidence" value="ECO:0007669"/>
    <property type="project" value="UniProtKB-EC"/>
</dbReference>
<accession>A0A932GQY2</accession>
<sequence>YLSGFVVKENSPIVSNFRAKSSLSAFLKKNKVPAVEGIDTRALVRHIRDAGAKPALIHVGVVTDFSKLKKKAAALPSMEGQDLAKVVSCKKPYGWNRGSHRIVRMVGAQGHEVVPPRGRAPVQKKKFNVIAYDFGIKQNILRMLVDAGCRVKVVPADYPAEEVLGQNPDGVFLSNGPGDPAAVPYAVDTVRQLLGKKPIFGICLGHQILGQAFGGKTYKLKFGHRGGNHPVLDRRSGRVEITTQNHGFAVDPGSLPPEVELTHVNLNDHTLEGMRHKELPVFSVQYHPEASPGPHDAGYLFSRFIDLMKGA</sequence>
<evidence type="ECO:0000256" key="6">
    <source>
        <dbReference type="ARBA" id="ARBA00022840"/>
    </source>
</evidence>
<dbReference type="PANTHER" id="PTHR43418:SF7">
    <property type="entry name" value="CARBAMOYL-PHOSPHATE SYNTHASE SMALL CHAIN"/>
    <property type="match status" value="1"/>
</dbReference>
<dbReference type="GO" id="GO:0006207">
    <property type="term" value="P:'de novo' pyrimidine nucleobase biosynthetic process"/>
    <property type="evidence" value="ECO:0007669"/>
    <property type="project" value="InterPro"/>
</dbReference>
<dbReference type="GO" id="GO:0005524">
    <property type="term" value="F:ATP binding"/>
    <property type="evidence" value="ECO:0007669"/>
    <property type="project" value="UniProtKB-KW"/>
</dbReference>
<dbReference type="InterPro" id="IPR002474">
    <property type="entry name" value="CarbamoylP_synth_ssu_N"/>
</dbReference>
<gene>
    <name evidence="11" type="primary">carA</name>
    <name evidence="11" type="ORF">HYY65_10795</name>
</gene>
<dbReference type="EMBL" id="JACPSX010000206">
    <property type="protein sequence ID" value="MBI3015524.1"/>
    <property type="molecule type" value="Genomic_DNA"/>
</dbReference>
<dbReference type="Pfam" id="PF00988">
    <property type="entry name" value="CPSase_sm_chain"/>
    <property type="match status" value="1"/>
</dbReference>
<dbReference type="NCBIfam" id="NF009475">
    <property type="entry name" value="PRK12838.1"/>
    <property type="match status" value="1"/>
</dbReference>
<dbReference type="PROSITE" id="PS51273">
    <property type="entry name" value="GATASE_TYPE_1"/>
    <property type="match status" value="1"/>
</dbReference>
<dbReference type="PRINTS" id="PR00099">
    <property type="entry name" value="CPSGATASE"/>
</dbReference>
<feature type="non-terminal residue" evidence="11">
    <location>
        <position position="1"/>
    </location>
</feature>
<reference evidence="11" key="1">
    <citation type="submission" date="2020-07" db="EMBL/GenBank/DDBJ databases">
        <title>Huge and variable diversity of episymbiotic CPR bacteria and DPANN archaea in groundwater ecosystems.</title>
        <authorList>
            <person name="He C.Y."/>
            <person name="Keren R."/>
            <person name="Whittaker M."/>
            <person name="Farag I.F."/>
            <person name="Doudna J."/>
            <person name="Cate J.H.D."/>
            <person name="Banfield J.F."/>
        </authorList>
    </citation>
    <scope>NUCLEOTIDE SEQUENCE</scope>
    <source>
        <strain evidence="11">NC_groundwater_717_Ag_S-0.2um_59_8</strain>
    </source>
</reference>
<dbReference type="PANTHER" id="PTHR43418">
    <property type="entry name" value="MULTIFUNCTIONAL TRYPTOPHAN BIOSYNTHESIS PROTEIN-RELATED"/>
    <property type="match status" value="1"/>
</dbReference>
<comment type="caution">
    <text evidence="11">The sequence shown here is derived from an EMBL/GenBank/DDBJ whole genome shotgun (WGS) entry which is preliminary data.</text>
</comment>
<dbReference type="CDD" id="cd01744">
    <property type="entry name" value="GATase1_CPSase"/>
    <property type="match status" value="1"/>
</dbReference>
<dbReference type="SUPFAM" id="SSF52021">
    <property type="entry name" value="Carbamoyl phosphate synthetase, small subunit N-terminal domain"/>
    <property type="match status" value="1"/>
</dbReference>
<comment type="pathway">
    <text evidence="1">Amino-acid biosynthesis; L-arginine biosynthesis; carbamoyl phosphate from bicarbonate: step 1/1.</text>
</comment>
<proteinExistence type="inferred from homology"/>
<feature type="domain" description="Carbamoyl-phosphate synthase small subunit N-terminal" evidence="10">
    <location>
        <begin position="2"/>
        <end position="58"/>
    </location>
</feature>
<evidence type="ECO:0000256" key="4">
    <source>
        <dbReference type="ARBA" id="ARBA00022598"/>
    </source>
</evidence>
<dbReference type="InterPro" id="IPR017926">
    <property type="entry name" value="GATASE"/>
</dbReference>
<dbReference type="SUPFAM" id="SSF52317">
    <property type="entry name" value="Class I glutamine amidotransferase-like"/>
    <property type="match status" value="1"/>
</dbReference>
<evidence type="ECO:0000256" key="3">
    <source>
        <dbReference type="ARBA" id="ARBA00012738"/>
    </source>
</evidence>
<dbReference type="PRINTS" id="PR00097">
    <property type="entry name" value="ANTSNTHASEII"/>
</dbReference>
<organism evidence="11 12">
    <name type="scientific">Tectimicrobiota bacterium</name>
    <dbReference type="NCBI Taxonomy" id="2528274"/>
    <lineage>
        <taxon>Bacteria</taxon>
        <taxon>Pseudomonadati</taxon>
        <taxon>Nitrospinota/Tectimicrobiota group</taxon>
        <taxon>Candidatus Tectimicrobiota</taxon>
    </lineage>
</organism>
<keyword evidence="7" id="KW-0315">Glutamine amidotransferase</keyword>
<dbReference type="NCBIfam" id="TIGR01368">
    <property type="entry name" value="CPSaseIIsmall"/>
    <property type="match status" value="1"/>
</dbReference>
<dbReference type="Gene3D" id="3.50.30.20">
    <property type="entry name" value="Carbamoyl-phosphate synthase small subunit, N-terminal domain"/>
    <property type="match status" value="1"/>
</dbReference>
<protein>
    <recommendedName>
        <fullName evidence="3">carbamoyl-phosphate synthase (glutamine-hydrolyzing)</fullName>
        <ecNumber evidence="3">6.3.5.5</ecNumber>
    </recommendedName>
    <alternativeName>
        <fullName evidence="8">Arginine-specific carbamoyl phosphate synthetase, glutamine chain</fullName>
    </alternativeName>
</protein>
<dbReference type="InterPro" id="IPR036480">
    <property type="entry name" value="CarbP_synth_ssu_N_sf"/>
</dbReference>